<organism evidence="1 2">
    <name type="scientific">Thalassiosira oceanica</name>
    <name type="common">Marine diatom</name>
    <dbReference type="NCBI Taxonomy" id="159749"/>
    <lineage>
        <taxon>Eukaryota</taxon>
        <taxon>Sar</taxon>
        <taxon>Stramenopiles</taxon>
        <taxon>Ochrophyta</taxon>
        <taxon>Bacillariophyta</taxon>
        <taxon>Coscinodiscophyceae</taxon>
        <taxon>Thalassiosirophycidae</taxon>
        <taxon>Thalassiosirales</taxon>
        <taxon>Thalassiosiraceae</taxon>
        <taxon>Thalassiosira</taxon>
    </lineage>
</organism>
<gene>
    <name evidence="1" type="ORF">THAOC_13744</name>
</gene>
<keyword evidence="2" id="KW-1185">Reference proteome</keyword>
<evidence type="ECO:0000313" key="2">
    <source>
        <dbReference type="Proteomes" id="UP000266841"/>
    </source>
</evidence>
<feature type="non-terminal residue" evidence="1">
    <location>
        <position position="1"/>
    </location>
</feature>
<dbReference type="Proteomes" id="UP000266841">
    <property type="component" value="Unassembled WGS sequence"/>
</dbReference>
<comment type="caution">
    <text evidence="1">The sequence shown here is derived from an EMBL/GenBank/DDBJ whole genome shotgun (WGS) entry which is preliminary data.</text>
</comment>
<reference evidence="1 2" key="1">
    <citation type="journal article" date="2012" name="Genome Biol.">
        <title>Genome and low-iron response of an oceanic diatom adapted to chronic iron limitation.</title>
        <authorList>
            <person name="Lommer M."/>
            <person name="Specht M."/>
            <person name="Roy A.S."/>
            <person name="Kraemer L."/>
            <person name="Andreson R."/>
            <person name="Gutowska M.A."/>
            <person name="Wolf J."/>
            <person name="Bergner S.V."/>
            <person name="Schilhabel M.B."/>
            <person name="Klostermeier U.C."/>
            <person name="Beiko R.G."/>
            <person name="Rosenstiel P."/>
            <person name="Hippler M."/>
            <person name="Laroche J."/>
        </authorList>
    </citation>
    <scope>NUCLEOTIDE SEQUENCE [LARGE SCALE GENOMIC DNA]</scope>
    <source>
        <strain evidence="1 2">CCMP1005</strain>
    </source>
</reference>
<accession>K0T4R7</accession>
<name>K0T4R7_THAOC</name>
<evidence type="ECO:0000313" key="1">
    <source>
        <dbReference type="EMBL" id="EJK65397.1"/>
    </source>
</evidence>
<sequence>VMGVDDSVSPECPLLATD</sequence>
<proteinExistence type="predicted"/>
<dbReference type="AlphaFoldDB" id="K0T4R7"/>
<dbReference type="EMBL" id="AGNL01015885">
    <property type="protein sequence ID" value="EJK65397.1"/>
    <property type="molecule type" value="Genomic_DNA"/>
</dbReference>
<protein>
    <submittedName>
        <fullName evidence="1">Uncharacterized protein</fullName>
    </submittedName>
</protein>